<sequence length="317" mass="33838">MVDGSAVGLRWRRWSQPNGALFVPEDGGPGHYARLVRREEGHAEGAGPFVTRRTWVLPEGGTRVWESRSARRRGLLAYAVHAKQGPARATASADEAGLGRLRRLNAIASVAFVIGGALFAAGAAVAQFGSGDPTVSACIYFAGGLFFNTGGYTAVLQVVNAPRPTQASGTAVTPRWRWWSYEPMDVGWLSTVVLFSGTLVFAVNLLDSFLQGLTVQQVNRLIWAPDVVGCALFLVSGHLAFVEICHRSRPCLRSRSLGWWIVAVNQLGSVLFMVSALAAFTRASTGSLVNATIANWGTLVGALCFSAAGALQLDEHP</sequence>
<feature type="transmembrane region" description="Helical" evidence="1">
    <location>
        <begin position="221"/>
        <end position="245"/>
    </location>
</feature>
<keyword evidence="3" id="KW-1185">Reference proteome</keyword>
<protein>
    <recommendedName>
        <fullName evidence="4">NADH-ubiquinone oxidoreductase</fullName>
    </recommendedName>
</protein>
<name>A0A9W4DP31_9ACTN</name>
<feature type="transmembrane region" description="Helical" evidence="1">
    <location>
        <begin position="257"/>
        <end position="281"/>
    </location>
</feature>
<proteinExistence type="predicted"/>
<evidence type="ECO:0000313" key="2">
    <source>
        <dbReference type="EMBL" id="CAG6395018.1"/>
    </source>
</evidence>
<dbReference type="Proteomes" id="UP001152519">
    <property type="component" value="Unassembled WGS sequence"/>
</dbReference>
<keyword evidence="1" id="KW-1133">Transmembrane helix</keyword>
<feature type="transmembrane region" description="Helical" evidence="1">
    <location>
        <begin position="134"/>
        <end position="155"/>
    </location>
</feature>
<dbReference type="AlphaFoldDB" id="A0A9W4DP31"/>
<reference evidence="2" key="1">
    <citation type="submission" date="2021-05" db="EMBL/GenBank/DDBJ databases">
        <authorList>
            <person name="Arsene-Ploetze F."/>
        </authorList>
    </citation>
    <scope>NUCLEOTIDE SEQUENCE</scope>
    <source>
        <strain evidence="2">DSM 42138</strain>
    </source>
</reference>
<evidence type="ECO:0000256" key="1">
    <source>
        <dbReference type="SAM" id="Phobius"/>
    </source>
</evidence>
<feature type="transmembrane region" description="Helical" evidence="1">
    <location>
        <begin position="293"/>
        <end position="313"/>
    </location>
</feature>
<keyword evidence="1" id="KW-0472">Membrane</keyword>
<keyword evidence="1" id="KW-0812">Transmembrane</keyword>
<dbReference type="EMBL" id="CAJSLV010000059">
    <property type="protein sequence ID" value="CAG6395018.1"/>
    <property type="molecule type" value="Genomic_DNA"/>
</dbReference>
<evidence type="ECO:0008006" key="4">
    <source>
        <dbReference type="Google" id="ProtNLM"/>
    </source>
</evidence>
<feature type="transmembrane region" description="Helical" evidence="1">
    <location>
        <begin position="186"/>
        <end position="206"/>
    </location>
</feature>
<feature type="transmembrane region" description="Helical" evidence="1">
    <location>
        <begin position="106"/>
        <end position="128"/>
    </location>
</feature>
<accession>A0A9W4DP31</accession>
<organism evidence="2 3">
    <name type="scientific">Actinacidiphila cocklensis</name>
    <dbReference type="NCBI Taxonomy" id="887465"/>
    <lineage>
        <taxon>Bacteria</taxon>
        <taxon>Bacillati</taxon>
        <taxon>Actinomycetota</taxon>
        <taxon>Actinomycetes</taxon>
        <taxon>Kitasatosporales</taxon>
        <taxon>Streptomycetaceae</taxon>
        <taxon>Actinacidiphila</taxon>
    </lineage>
</organism>
<evidence type="ECO:0000313" key="3">
    <source>
        <dbReference type="Proteomes" id="UP001152519"/>
    </source>
</evidence>
<gene>
    <name evidence="2" type="ORF">SCOCK_30251</name>
</gene>
<comment type="caution">
    <text evidence="2">The sequence shown here is derived from an EMBL/GenBank/DDBJ whole genome shotgun (WGS) entry which is preliminary data.</text>
</comment>